<evidence type="ECO:0000313" key="2">
    <source>
        <dbReference type="EMBL" id="KAF6355341.1"/>
    </source>
</evidence>
<dbReference type="EMBL" id="JABWUV010000005">
    <property type="protein sequence ID" value="KAF6355341.1"/>
    <property type="molecule type" value="Genomic_DNA"/>
</dbReference>
<accession>A0A7J7Y072</accession>
<feature type="region of interest" description="Disordered" evidence="1">
    <location>
        <begin position="81"/>
        <end position="106"/>
    </location>
</feature>
<protein>
    <submittedName>
        <fullName evidence="2">Uncharacterized protein</fullName>
    </submittedName>
</protein>
<sequence>MRENHQSAASCTPPHWGWSQQPRACALTGNQTMTSWFIGQHTTTEPLWLGNLWLLLPNTMFSKFICGRQLDMSRARARYWQSPGRESLGAKQQTKPGKQGPCPQGNLSSPSILLIMQFRPSDLPYHWSQCSDPPLTLPPLARC</sequence>
<reference evidence="2 3" key="1">
    <citation type="journal article" date="2020" name="Nature">
        <title>Six reference-quality genomes reveal evolution of bat adaptations.</title>
        <authorList>
            <person name="Jebb D."/>
            <person name="Huang Z."/>
            <person name="Pippel M."/>
            <person name="Hughes G.M."/>
            <person name="Lavrichenko K."/>
            <person name="Devanna P."/>
            <person name="Winkler S."/>
            <person name="Jermiin L.S."/>
            <person name="Skirmuntt E.C."/>
            <person name="Katzourakis A."/>
            <person name="Burkitt-Gray L."/>
            <person name="Ray D.A."/>
            <person name="Sullivan K.A.M."/>
            <person name="Roscito J.G."/>
            <person name="Kirilenko B.M."/>
            <person name="Davalos L.M."/>
            <person name="Corthals A.P."/>
            <person name="Power M.L."/>
            <person name="Jones G."/>
            <person name="Ransome R.D."/>
            <person name="Dechmann D.K.N."/>
            <person name="Locatelli A.G."/>
            <person name="Puechmaille S.J."/>
            <person name="Fedrigo O."/>
            <person name="Jarvis E.D."/>
            <person name="Hiller M."/>
            <person name="Vernes S.C."/>
            <person name="Myers E.W."/>
            <person name="Teeling E.C."/>
        </authorList>
    </citation>
    <scope>NUCLEOTIDE SEQUENCE [LARGE SCALE GENOMIC DNA]</scope>
    <source>
        <strain evidence="2">MMyoMyo1</strain>
        <tissue evidence="2">Flight muscle</tissue>
    </source>
</reference>
<dbReference type="Proteomes" id="UP000527355">
    <property type="component" value="Unassembled WGS sequence"/>
</dbReference>
<organism evidence="2 3">
    <name type="scientific">Myotis myotis</name>
    <name type="common">Greater mouse-eared bat</name>
    <name type="synonym">Vespertilio myotis</name>
    <dbReference type="NCBI Taxonomy" id="51298"/>
    <lineage>
        <taxon>Eukaryota</taxon>
        <taxon>Metazoa</taxon>
        <taxon>Chordata</taxon>
        <taxon>Craniata</taxon>
        <taxon>Vertebrata</taxon>
        <taxon>Euteleostomi</taxon>
        <taxon>Mammalia</taxon>
        <taxon>Eutheria</taxon>
        <taxon>Laurasiatheria</taxon>
        <taxon>Chiroptera</taxon>
        <taxon>Yangochiroptera</taxon>
        <taxon>Vespertilionidae</taxon>
        <taxon>Myotis</taxon>
    </lineage>
</organism>
<keyword evidence="3" id="KW-1185">Reference proteome</keyword>
<comment type="caution">
    <text evidence="2">The sequence shown here is derived from an EMBL/GenBank/DDBJ whole genome shotgun (WGS) entry which is preliminary data.</text>
</comment>
<proteinExistence type="predicted"/>
<evidence type="ECO:0000256" key="1">
    <source>
        <dbReference type="SAM" id="MobiDB-lite"/>
    </source>
</evidence>
<evidence type="ECO:0000313" key="3">
    <source>
        <dbReference type="Proteomes" id="UP000527355"/>
    </source>
</evidence>
<dbReference type="AlphaFoldDB" id="A0A7J7Y072"/>
<gene>
    <name evidence="2" type="ORF">mMyoMyo1_011507</name>
</gene>
<name>A0A7J7Y072_MYOMY</name>